<dbReference type="KEGG" id="mcy:MCYN_0718"/>
<dbReference type="EMBL" id="HF559394">
    <property type="protein sequence ID" value="CCP24450.1"/>
    <property type="molecule type" value="Genomic_DNA"/>
</dbReference>
<keyword evidence="2" id="KW-1185">Reference proteome</keyword>
<evidence type="ECO:0000313" key="1">
    <source>
        <dbReference type="EMBL" id="CCP24450.1"/>
    </source>
</evidence>
<dbReference type="Proteomes" id="UP000010466">
    <property type="component" value="Chromosome"/>
</dbReference>
<organism evidence="1 2">
    <name type="scientific">Mycoplasmopsis cynos (strain C142)</name>
    <name type="common">Mycoplasma cynos</name>
    <dbReference type="NCBI Taxonomy" id="1246955"/>
    <lineage>
        <taxon>Bacteria</taxon>
        <taxon>Bacillati</taxon>
        <taxon>Mycoplasmatota</taxon>
        <taxon>Mycoplasmoidales</taxon>
        <taxon>Metamycoplasmataceae</taxon>
        <taxon>Mycoplasmopsis</taxon>
    </lineage>
</organism>
<reference evidence="2" key="1">
    <citation type="journal article" date="2013" name="Genome Announc.">
        <title>Complete genome sequence of Mycoplasma cynos strain C142.</title>
        <authorList>
            <person name="Walker C.A."/>
            <person name="Mannering S.A."/>
            <person name="Shields S."/>
            <person name="Blake D.P."/>
            <person name="Brownlie J."/>
        </authorList>
    </citation>
    <scope>NUCLEOTIDE SEQUENCE [LARGE SCALE GENOMIC DNA]</scope>
    <source>
        <strain evidence="2">C142</strain>
    </source>
</reference>
<evidence type="ECO:0000313" key="2">
    <source>
        <dbReference type="Proteomes" id="UP000010466"/>
    </source>
</evidence>
<proteinExistence type="predicted"/>
<dbReference type="HOGENOM" id="CLU_2667135_0_0_14"/>
<name>L0RY61_MYCC1</name>
<accession>L0RY61</accession>
<gene>
    <name evidence="1" type="primary">MCYN0718</name>
    <name evidence="1" type="ordered locus">MCYN_0718</name>
</gene>
<sequence>MIKTGKDRRKTILNLIQIAIALLFLRLEAALYEVIIAKIKPVIVPPVTVFSVIHKYLKLMIHKDWFGKSGWCELK</sequence>
<dbReference type="AlphaFoldDB" id="L0RY61"/>
<protein>
    <submittedName>
        <fullName evidence="1">Uncharacterized protein</fullName>
    </submittedName>
</protein>